<evidence type="ECO:0000256" key="1">
    <source>
        <dbReference type="SAM" id="MobiDB-lite"/>
    </source>
</evidence>
<reference evidence="2 3" key="1">
    <citation type="submission" date="2024-06" db="EMBL/GenBank/DDBJ databases">
        <authorList>
            <person name="Pan Q."/>
            <person name="Wen M."/>
            <person name="Jouanno E."/>
            <person name="Zahm M."/>
            <person name="Klopp C."/>
            <person name="Cabau C."/>
            <person name="Louis A."/>
            <person name="Berthelot C."/>
            <person name="Parey E."/>
            <person name="Roest Crollius H."/>
            <person name="Montfort J."/>
            <person name="Robinson-Rechavi M."/>
            <person name="Bouchez O."/>
            <person name="Lampietro C."/>
            <person name="Lopez Roques C."/>
            <person name="Donnadieu C."/>
            <person name="Postlethwait J."/>
            <person name="Bobe J."/>
            <person name="Verreycken H."/>
            <person name="Guiguen Y."/>
        </authorList>
    </citation>
    <scope>NUCLEOTIDE SEQUENCE [LARGE SCALE GENOMIC DNA]</scope>
    <source>
        <strain evidence="2">Up_M1</strain>
        <tissue evidence="2">Testis</tissue>
    </source>
</reference>
<proteinExistence type="predicted"/>
<gene>
    <name evidence="2" type="ORF">UPYG_G00321910</name>
</gene>
<comment type="caution">
    <text evidence="2">The sequence shown here is derived from an EMBL/GenBank/DDBJ whole genome shotgun (WGS) entry which is preliminary data.</text>
</comment>
<evidence type="ECO:0000313" key="2">
    <source>
        <dbReference type="EMBL" id="KAL0964294.1"/>
    </source>
</evidence>
<dbReference type="AlphaFoldDB" id="A0ABD0W0P6"/>
<accession>A0ABD0W0P6</accession>
<name>A0ABD0W0P6_UMBPY</name>
<evidence type="ECO:0000313" key="3">
    <source>
        <dbReference type="Proteomes" id="UP001557470"/>
    </source>
</evidence>
<organism evidence="2 3">
    <name type="scientific">Umbra pygmaea</name>
    <name type="common">Eastern mudminnow</name>
    <dbReference type="NCBI Taxonomy" id="75934"/>
    <lineage>
        <taxon>Eukaryota</taxon>
        <taxon>Metazoa</taxon>
        <taxon>Chordata</taxon>
        <taxon>Craniata</taxon>
        <taxon>Vertebrata</taxon>
        <taxon>Euteleostomi</taxon>
        <taxon>Actinopterygii</taxon>
        <taxon>Neopterygii</taxon>
        <taxon>Teleostei</taxon>
        <taxon>Protacanthopterygii</taxon>
        <taxon>Esociformes</taxon>
        <taxon>Umbridae</taxon>
        <taxon>Umbra</taxon>
    </lineage>
</organism>
<sequence length="109" mass="12338">MDATGEEIGEPFCVLLSGPVPPTRHGYVGEVRACIGMVTYTHTAAPRTTGWRCGASSCLERNRRSHTRSVWTRTLVRGPHLRFPPQLPQTRLRHHRPQLQLHPPLHLHP</sequence>
<keyword evidence="3" id="KW-1185">Reference proteome</keyword>
<feature type="compositionally biased region" description="Low complexity" evidence="1">
    <location>
        <begin position="98"/>
        <end position="109"/>
    </location>
</feature>
<feature type="region of interest" description="Disordered" evidence="1">
    <location>
        <begin position="82"/>
        <end position="109"/>
    </location>
</feature>
<dbReference type="EMBL" id="JAGEUA010000010">
    <property type="protein sequence ID" value="KAL0964294.1"/>
    <property type="molecule type" value="Genomic_DNA"/>
</dbReference>
<dbReference type="Proteomes" id="UP001557470">
    <property type="component" value="Unassembled WGS sequence"/>
</dbReference>
<feature type="non-terminal residue" evidence="2">
    <location>
        <position position="109"/>
    </location>
</feature>
<protein>
    <submittedName>
        <fullName evidence="2">Uncharacterized protein</fullName>
    </submittedName>
</protein>